<accession>W4EKJ3</accession>
<dbReference type="GO" id="GO:0004129">
    <property type="term" value="F:cytochrome-c oxidase activity"/>
    <property type="evidence" value="ECO:0007669"/>
    <property type="project" value="InterPro"/>
</dbReference>
<organism evidence="5 6">
    <name type="scientific">Viridibacillus arenosi FSL R5-213</name>
    <dbReference type="NCBI Taxonomy" id="1227360"/>
    <lineage>
        <taxon>Bacteria</taxon>
        <taxon>Bacillati</taxon>
        <taxon>Bacillota</taxon>
        <taxon>Bacilli</taxon>
        <taxon>Bacillales</taxon>
        <taxon>Caryophanaceae</taxon>
        <taxon>Viridibacillus</taxon>
    </lineage>
</organism>
<evidence type="ECO:0000313" key="5">
    <source>
        <dbReference type="EMBL" id="ETT81098.1"/>
    </source>
</evidence>
<feature type="transmembrane region" description="Helical" evidence="3">
    <location>
        <begin position="157"/>
        <end position="175"/>
    </location>
</feature>
<feature type="transmembrane region" description="Helical" evidence="3">
    <location>
        <begin position="195"/>
        <end position="220"/>
    </location>
</feature>
<dbReference type="EMBL" id="ASQA01000042">
    <property type="protein sequence ID" value="ETT81098.1"/>
    <property type="molecule type" value="Genomic_DNA"/>
</dbReference>
<dbReference type="GO" id="GO:0009060">
    <property type="term" value="P:aerobic respiration"/>
    <property type="evidence" value="ECO:0007669"/>
    <property type="project" value="InterPro"/>
</dbReference>
<sequence length="573" mass="63294">MSQALANKSKVDGNKQNIVGKVSNKVNDLMQVDRKDSKVAMAHIYVAMIALLLGGTAGLLQVLVRSGEFKLPWGIGYYQVLTVHGVLLGLILTTFFIYGFQIAAVSRTSGALSAKQRLLCWIGFWTMTAGTAMASAMVLLNEASVLYTFYAPLQAHWIFYLGLTLVVVGSWIGGLGQALRWMQWRKENKGQTSPLLSFMVVCNNLMWFVATIGVASEVLFQLLPWSLGLVERVDILLSRTLFWSFGHALVYFWLLPAYMIWYVVVPKVIGGKIFSDALSRLSFIMFVLFSVPVGLHHQLTEPGVDGSWKFLQVILTMMVVIPSLLTAFSLFATFEIRGRSLGGKGVFGWLKQLPWGDARFFVPFLGMLVFIPGGAGGIVNASYQMNQLIHNTIWVTGHFHLTVATAVVLTFFGACYWLVPHLTGRTLTKEMNKLGIIQAIVWVIGMGIMSSAMHVAGLLGAPRRSAFSDYGGAEIASTWVSYQIAQAVGGTLLFIGILLFLYIFVKLCWFAPKGQEEFPIAEVAPNAEKTPAILENFKLWIVILVALVLIAYTFPIFDIITNAPLGSKGYKLW</sequence>
<evidence type="ECO:0000313" key="6">
    <source>
        <dbReference type="Proteomes" id="UP000019062"/>
    </source>
</evidence>
<feature type="transmembrane region" description="Helical" evidence="3">
    <location>
        <begin position="539"/>
        <end position="557"/>
    </location>
</feature>
<feature type="transmembrane region" description="Helical" evidence="3">
    <location>
        <begin position="439"/>
        <end position="459"/>
    </location>
</feature>
<dbReference type="InterPro" id="IPR036927">
    <property type="entry name" value="Cyt_c_oxase-like_su1_sf"/>
</dbReference>
<feature type="transmembrane region" description="Helical" evidence="3">
    <location>
        <begin position="118"/>
        <end position="137"/>
    </location>
</feature>
<dbReference type="InterPro" id="IPR000883">
    <property type="entry name" value="Cyt_C_Oxase_1"/>
</dbReference>
<keyword evidence="6" id="KW-1185">Reference proteome</keyword>
<dbReference type="SUPFAM" id="SSF81442">
    <property type="entry name" value="Cytochrome c oxidase subunit I-like"/>
    <property type="match status" value="1"/>
</dbReference>
<dbReference type="Proteomes" id="UP000019062">
    <property type="component" value="Unassembled WGS sequence"/>
</dbReference>
<comment type="caution">
    <text evidence="5">The sequence shown here is derived from an EMBL/GenBank/DDBJ whole genome shotgun (WGS) entry which is preliminary data.</text>
</comment>
<dbReference type="InterPro" id="IPR033943">
    <property type="entry name" value="Ba3-like_Oxidase_I"/>
</dbReference>
<dbReference type="CDD" id="cd01660">
    <property type="entry name" value="ba3-like_Oxidase_I"/>
    <property type="match status" value="1"/>
</dbReference>
<feature type="transmembrane region" description="Helical" evidence="3">
    <location>
        <begin position="44"/>
        <end position="64"/>
    </location>
</feature>
<feature type="transmembrane region" description="Helical" evidence="3">
    <location>
        <begin position="76"/>
        <end position="98"/>
    </location>
</feature>
<feature type="transmembrane region" description="Helical" evidence="3">
    <location>
        <begin position="240"/>
        <end position="265"/>
    </location>
</feature>
<feature type="transmembrane region" description="Helical" evidence="3">
    <location>
        <begin position="399"/>
        <end position="419"/>
    </location>
</feature>
<dbReference type="PANTHER" id="PTHR10422:SF40">
    <property type="entry name" value="CYTOCHROME C OXIDASE SUBUNIT I"/>
    <property type="match status" value="1"/>
</dbReference>
<feature type="transmembrane region" description="Helical" evidence="3">
    <location>
        <begin position="360"/>
        <end position="379"/>
    </location>
</feature>
<feature type="transmembrane region" description="Helical" evidence="3">
    <location>
        <begin position="277"/>
        <end position="295"/>
    </location>
</feature>
<dbReference type="GO" id="GO:0016020">
    <property type="term" value="C:membrane"/>
    <property type="evidence" value="ECO:0007669"/>
    <property type="project" value="InterPro"/>
</dbReference>
<dbReference type="PRINTS" id="PR01165">
    <property type="entry name" value="CYCOXIDASEI"/>
</dbReference>
<evidence type="ECO:0000256" key="1">
    <source>
        <dbReference type="ARBA" id="ARBA00022660"/>
    </source>
</evidence>
<dbReference type="GO" id="GO:0020037">
    <property type="term" value="F:heme binding"/>
    <property type="evidence" value="ECO:0007669"/>
    <property type="project" value="InterPro"/>
</dbReference>
<dbReference type="Gene3D" id="1.20.210.10">
    <property type="entry name" value="Cytochrome c oxidase-like, subunit I domain"/>
    <property type="match status" value="1"/>
</dbReference>
<keyword evidence="1" id="KW-0679">Respiratory chain</keyword>
<feature type="transmembrane region" description="Helical" evidence="3">
    <location>
        <begin position="310"/>
        <end position="334"/>
    </location>
</feature>
<reference evidence="5 6" key="1">
    <citation type="journal article" date="2014" name="BMC Genomics">
        <title>Genomic comparison of sporeforming bacilli isolated from milk.</title>
        <authorList>
            <person name="Moreno Switt A.I."/>
            <person name="Andrus A.D."/>
            <person name="Ranieri M.L."/>
            <person name="Orsi R.H."/>
            <person name="Ivy R."/>
            <person name="den Bakker H.C."/>
            <person name="Martin N.H."/>
            <person name="Wiedmann M."/>
            <person name="Boor K.J."/>
        </authorList>
    </citation>
    <scope>NUCLEOTIDE SEQUENCE [LARGE SCALE GENOMIC DNA]</scope>
    <source>
        <strain evidence="5 6">FSL R5-213</strain>
    </source>
</reference>
<protein>
    <submittedName>
        <fullName evidence="5">Cytochrome c oxidase subunit I</fullName>
    </submittedName>
</protein>
<evidence type="ECO:0000256" key="2">
    <source>
        <dbReference type="ARBA" id="ARBA00022982"/>
    </source>
</evidence>
<dbReference type="PROSITE" id="PS50855">
    <property type="entry name" value="COX1"/>
    <property type="match status" value="1"/>
</dbReference>
<dbReference type="eggNOG" id="COG0843">
    <property type="taxonomic scope" value="Bacteria"/>
</dbReference>
<name>W4EKJ3_9BACL</name>
<gene>
    <name evidence="5" type="ORF">C176_20369</name>
</gene>
<dbReference type="PANTHER" id="PTHR10422">
    <property type="entry name" value="CYTOCHROME C OXIDASE SUBUNIT 1"/>
    <property type="match status" value="1"/>
</dbReference>
<proteinExistence type="predicted"/>
<dbReference type="PATRIC" id="fig|1227360.4.peg.4141"/>
<evidence type="ECO:0000256" key="3">
    <source>
        <dbReference type="SAM" id="Phobius"/>
    </source>
</evidence>
<feature type="domain" description="Cytochrome oxidase subunit I profile" evidence="4">
    <location>
        <begin position="38"/>
        <end position="505"/>
    </location>
</feature>
<keyword evidence="2" id="KW-0249">Electron transport</keyword>
<keyword evidence="3" id="KW-1133">Transmembrane helix</keyword>
<keyword evidence="3" id="KW-0812">Transmembrane</keyword>
<dbReference type="InterPro" id="IPR023616">
    <property type="entry name" value="Cyt_c_oxase-like_su1_dom"/>
</dbReference>
<keyword evidence="1" id="KW-0813">Transport</keyword>
<dbReference type="Pfam" id="PF00115">
    <property type="entry name" value="COX1"/>
    <property type="match status" value="1"/>
</dbReference>
<dbReference type="AlphaFoldDB" id="W4EKJ3"/>
<keyword evidence="3" id="KW-0472">Membrane</keyword>
<feature type="transmembrane region" description="Helical" evidence="3">
    <location>
        <begin position="479"/>
        <end position="505"/>
    </location>
</feature>
<evidence type="ECO:0000259" key="4">
    <source>
        <dbReference type="PROSITE" id="PS50855"/>
    </source>
</evidence>